<name>A0A8D8L565_CULPI</name>
<sequence>MNSTNGHSKRKHVLMLMPSSNINSSISSIGNTRSNRKSPLQISGSCIRLRIQGWHSSPVHWMPTRTRDSIMGCIRSDIRRLTSMHGCWDVQRTCQGNENRTIRHPFSRRAPMDRRNRPSQRCIHRFPCRT</sequence>
<dbReference type="EMBL" id="HBUE01345351">
    <property type="protein sequence ID" value="CAG6600333.1"/>
    <property type="molecule type" value="Transcribed_RNA"/>
</dbReference>
<proteinExistence type="predicted"/>
<dbReference type="EMBL" id="HBUE01345353">
    <property type="protein sequence ID" value="CAG6600336.1"/>
    <property type="molecule type" value="Transcribed_RNA"/>
</dbReference>
<reference evidence="1" key="1">
    <citation type="submission" date="2021-05" db="EMBL/GenBank/DDBJ databases">
        <authorList>
            <person name="Alioto T."/>
            <person name="Alioto T."/>
            <person name="Gomez Garrido J."/>
        </authorList>
    </citation>
    <scope>NUCLEOTIDE SEQUENCE</scope>
</reference>
<accession>A0A8D8L565</accession>
<dbReference type="EMBL" id="HBUE01089258">
    <property type="protein sequence ID" value="CAG6480759.1"/>
    <property type="molecule type" value="Transcribed_RNA"/>
</dbReference>
<protein>
    <submittedName>
        <fullName evidence="1">(northern house mosquito) hypothetical protein</fullName>
    </submittedName>
</protein>
<dbReference type="EMBL" id="HBUE01238379">
    <property type="protein sequence ID" value="CAG6548118.1"/>
    <property type="molecule type" value="Transcribed_RNA"/>
</dbReference>
<evidence type="ECO:0000313" key="1">
    <source>
        <dbReference type="EMBL" id="CAG6600333.1"/>
    </source>
</evidence>
<dbReference type="EMBL" id="HBUE01238377">
    <property type="protein sequence ID" value="CAG6548115.1"/>
    <property type="molecule type" value="Transcribed_RNA"/>
</dbReference>
<organism evidence="1">
    <name type="scientific">Culex pipiens</name>
    <name type="common">House mosquito</name>
    <dbReference type="NCBI Taxonomy" id="7175"/>
    <lineage>
        <taxon>Eukaryota</taxon>
        <taxon>Metazoa</taxon>
        <taxon>Ecdysozoa</taxon>
        <taxon>Arthropoda</taxon>
        <taxon>Hexapoda</taxon>
        <taxon>Insecta</taxon>
        <taxon>Pterygota</taxon>
        <taxon>Neoptera</taxon>
        <taxon>Endopterygota</taxon>
        <taxon>Diptera</taxon>
        <taxon>Nematocera</taxon>
        <taxon>Culicoidea</taxon>
        <taxon>Culicidae</taxon>
        <taxon>Culicinae</taxon>
        <taxon>Culicini</taxon>
        <taxon>Culex</taxon>
        <taxon>Culex</taxon>
    </lineage>
</organism>
<dbReference type="AlphaFoldDB" id="A0A8D8L565"/>